<dbReference type="Pfam" id="PF19054">
    <property type="entry name" value="DUF5753"/>
    <property type="match status" value="1"/>
</dbReference>
<dbReference type="STRING" id="455432.AWN90_19315"/>
<evidence type="ECO:0000313" key="3">
    <source>
        <dbReference type="Proteomes" id="UP000076512"/>
    </source>
</evidence>
<dbReference type="AlphaFoldDB" id="A0A164PG88"/>
<dbReference type="OrthoDB" id="4285266at2"/>
<dbReference type="InterPro" id="IPR043917">
    <property type="entry name" value="DUF5753"/>
</dbReference>
<dbReference type="Gene3D" id="1.10.260.40">
    <property type="entry name" value="lambda repressor-like DNA-binding domains"/>
    <property type="match status" value="1"/>
</dbReference>
<reference evidence="2 3" key="1">
    <citation type="submission" date="2016-04" db="EMBL/GenBank/DDBJ databases">
        <authorList>
            <person name="Evans L.H."/>
            <person name="Alamgir A."/>
            <person name="Owens N."/>
            <person name="Weber N.D."/>
            <person name="Virtaneva K."/>
            <person name="Barbian K."/>
            <person name="Babar A."/>
            <person name="Rosenke K."/>
        </authorList>
    </citation>
    <scope>NUCLEOTIDE SEQUENCE [LARGE SCALE GENOMIC DNA]</scope>
    <source>
        <strain evidence="2 3">IFM 0406</strain>
    </source>
</reference>
<name>A0A164PG88_9NOCA</name>
<sequence>MTDRSAEPDRRADPNALRFLIGRELRDARERAKKTQKEASEVLDCTQTKITYLESGRNQQQPAEIKALLNFYGGSTRIDPVHVERLASLAERADQSSWLAPFGDVFPNWFKIFVGLEGLASRVFTYKQTLLPGQLQTPEYATALLDGNLRVAPMDAPQVVAARMARQRVAAERNPLQFCAVIEEYVLDRIVGGPEVMRSQLEHVLELMERDNVELHVMPVSVTVHDGLDGEVMLLDFDAAQSIGYIEYPAGAIYVQQLDQIALYKMAADRLCRAALSVSESAEVIRRRIRKLSAR</sequence>
<dbReference type="SMART" id="SM00530">
    <property type="entry name" value="HTH_XRE"/>
    <property type="match status" value="1"/>
</dbReference>
<dbReference type="InterPro" id="IPR010982">
    <property type="entry name" value="Lambda_DNA-bd_dom_sf"/>
</dbReference>
<evidence type="ECO:0000259" key="1">
    <source>
        <dbReference type="PROSITE" id="PS50943"/>
    </source>
</evidence>
<organism evidence="2 3">
    <name type="scientific">Nocardia terpenica</name>
    <dbReference type="NCBI Taxonomy" id="455432"/>
    <lineage>
        <taxon>Bacteria</taxon>
        <taxon>Bacillati</taxon>
        <taxon>Actinomycetota</taxon>
        <taxon>Actinomycetes</taxon>
        <taxon>Mycobacteriales</taxon>
        <taxon>Nocardiaceae</taxon>
        <taxon>Nocardia</taxon>
    </lineage>
</organism>
<protein>
    <submittedName>
        <fullName evidence="2">Cro/Cl family transcriptional regulator</fullName>
    </submittedName>
</protein>
<proteinExistence type="predicted"/>
<dbReference type="PROSITE" id="PS50943">
    <property type="entry name" value="HTH_CROC1"/>
    <property type="match status" value="1"/>
</dbReference>
<dbReference type="EMBL" id="LWGR01000003">
    <property type="protein sequence ID" value="KZM75528.1"/>
    <property type="molecule type" value="Genomic_DNA"/>
</dbReference>
<evidence type="ECO:0000313" key="2">
    <source>
        <dbReference type="EMBL" id="KZM75528.1"/>
    </source>
</evidence>
<feature type="domain" description="HTH cro/C1-type" evidence="1">
    <location>
        <begin position="25"/>
        <end position="81"/>
    </location>
</feature>
<dbReference type="Proteomes" id="UP000076512">
    <property type="component" value="Unassembled WGS sequence"/>
</dbReference>
<dbReference type="CDD" id="cd00093">
    <property type="entry name" value="HTH_XRE"/>
    <property type="match status" value="1"/>
</dbReference>
<dbReference type="InterPro" id="IPR001387">
    <property type="entry name" value="Cro/C1-type_HTH"/>
</dbReference>
<dbReference type="GO" id="GO:0003677">
    <property type="term" value="F:DNA binding"/>
    <property type="evidence" value="ECO:0007669"/>
    <property type="project" value="InterPro"/>
</dbReference>
<dbReference type="RefSeq" id="WP_067583068.1">
    <property type="nucleotide sequence ID" value="NZ_JABMCZ010000001.1"/>
</dbReference>
<dbReference type="Pfam" id="PF13560">
    <property type="entry name" value="HTH_31"/>
    <property type="match status" value="1"/>
</dbReference>
<dbReference type="SUPFAM" id="SSF47413">
    <property type="entry name" value="lambda repressor-like DNA-binding domains"/>
    <property type="match status" value="1"/>
</dbReference>
<comment type="caution">
    <text evidence="2">The sequence shown here is derived from an EMBL/GenBank/DDBJ whole genome shotgun (WGS) entry which is preliminary data.</text>
</comment>
<keyword evidence="3" id="KW-1185">Reference proteome</keyword>
<gene>
    <name evidence="2" type="ORF">AWN90_19315</name>
</gene>
<accession>A0A164PG88</accession>